<dbReference type="Proteomes" id="UP000051841">
    <property type="component" value="Unassembled WGS sequence"/>
</dbReference>
<organism evidence="3 4">
    <name type="scientific">Kandleria vitulina DSM 20405</name>
    <dbReference type="NCBI Taxonomy" id="1410657"/>
    <lineage>
        <taxon>Bacteria</taxon>
        <taxon>Bacillati</taxon>
        <taxon>Bacillota</taxon>
        <taxon>Erysipelotrichia</taxon>
        <taxon>Erysipelotrichales</taxon>
        <taxon>Coprobacillaceae</taxon>
        <taxon>Kandleria</taxon>
    </lineage>
</organism>
<evidence type="ECO:0000256" key="1">
    <source>
        <dbReference type="SAM" id="Phobius"/>
    </source>
</evidence>
<dbReference type="RefSeq" id="WP_031589387.1">
    <property type="nucleotide sequence ID" value="NZ_JNKN01000021.1"/>
</dbReference>
<dbReference type="Pfam" id="PF13240">
    <property type="entry name" value="Zn_Ribbon_1"/>
    <property type="match status" value="1"/>
</dbReference>
<dbReference type="EMBL" id="JQBL01000016">
    <property type="protein sequence ID" value="KRN50000.1"/>
    <property type="molecule type" value="Genomic_DNA"/>
</dbReference>
<keyword evidence="1" id="KW-0472">Membrane</keyword>
<dbReference type="AlphaFoldDB" id="A0A0R2HAM3"/>
<proteinExistence type="predicted"/>
<protein>
    <recommendedName>
        <fullName evidence="2">Zinc-ribbon domain-containing protein</fullName>
    </recommendedName>
</protein>
<evidence type="ECO:0000313" key="3">
    <source>
        <dbReference type="EMBL" id="KRN50000.1"/>
    </source>
</evidence>
<keyword evidence="1" id="KW-0812">Transmembrane</keyword>
<keyword evidence="4" id="KW-1185">Reference proteome</keyword>
<feature type="domain" description="Zinc-ribbon" evidence="2">
    <location>
        <begin position="2"/>
        <end position="24"/>
    </location>
</feature>
<dbReference type="PATRIC" id="fig|1410657.5.peg.552"/>
<name>A0A0R2HAM3_9FIRM</name>
<dbReference type="InterPro" id="IPR026870">
    <property type="entry name" value="Zinc_ribbon_dom"/>
</dbReference>
<accession>A0A0R2HAM3</accession>
<feature type="transmembrane region" description="Helical" evidence="1">
    <location>
        <begin position="33"/>
        <end position="52"/>
    </location>
</feature>
<sequence length="255" mass="29628">MKCPHCHNEVKDEARYCPHCGYHLHEQKPSIPVYRYVIGAVAVVVFIFYTLAMTMLNQYFIKPQISNTIGTTVKGEGTFLKSYTSLDEFNKAFDNADKFISPIKDYNQSLSKTYGLIFTTSYTFRYYSNENLKVKIINKAIINKDVSLEIVREYDRTKTYDEEMLTLSKSGCLLFDDLKMKDLKPYILKMTTKKTYQSLLNAFEEKRTLFENKEGLGHYGVGAYLEGGSLVYYPDGQSYRSVLEIYKNKNYRLAR</sequence>
<evidence type="ECO:0000259" key="2">
    <source>
        <dbReference type="Pfam" id="PF13240"/>
    </source>
</evidence>
<comment type="caution">
    <text evidence="3">The sequence shown here is derived from an EMBL/GenBank/DDBJ whole genome shotgun (WGS) entry which is preliminary data.</text>
</comment>
<reference evidence="3 4" key="1">
    <citation type="journal article" date="2015" name="Genome Announc.">
        <title>Expanding the biotechnology potential of lactobacilli through comparative genomics of 213 strains and associated genera.</title>
        <authorList>
            <person name="Sun Z."/>
            <person name="Harris H.M."/>
            <person name="McCann A."/>
            <person name="Guo C."/>
            <person name="Argimon S."/>
            <person name="Zhang W."/>
            <person name="Yang X."/>
            <person name="Jeffery I.B."/>
            <person name="Cooney J.C."/>
            <person name="Kagawa T.F."/>
            <person name="Liu W."/>
            <person name="Song Y."/>
            <person name="Salvetti E."/>
            <person name="Wrobel A."/>
            <person name="Rasinkangas P."/>
            <person name="Parkhill J."/>
            <person name="Rea M.C."/>
            <person name="O'Sullivan O."/>
            <person name="Ritari J."/>
            <person name="Douillard F.P."/>
            <person name="Paul Ross R."/>
            <person name="Yang R."/>
            <person name="Briner A.E."/>
            <person name="Felis G.E."/>
            <person name="de Vos W.M."/>
            <person name="Barrangou R."/>
            <person name="Klaenhammer T.R."/>
            <person name="Caufield P.W."/>
            <person name="Cui Y."/>
            <person name="Zhang H."/>
            <person name="O'Toole P.W."/>
        </authorList>
    </citation>
    <scope>NUCLEOTIDE SEQUENCE [LARGE SCALE GENOMIC DNA]</scope>
    <source>
        <strain evidence="3 4">DSM 20405</strain>
    </source>
</reference>
<gene>
    <name evidence="3" type="ORF">IV49_GL000526</name>
</gene>
<keyword evidence="1" id="KW-1133">Transmembrane helix</keyword>
<evidence type="ECO:0000313" key="4">
    <source>
        <dbReference type="Proteomes" id="UP000051841"/>
    </source>
</evidence>